<keyword evidence="1" id="KW-0472">Membrane</keyword>
<protein>
    <submittedName>
        <fullName evidence="2">Uncharacterized protein</fullName>
    </submittedName>
</protein>
<gene>
    <name evidence="2" type="ORF">AB4Y30_02815</name>
</gene>
<dbReference type="AlphaFoldDB" id="A0AB39HN01"/>
<name>A0AB39HN01_9BACI</name>
<proteinExistence type="predicted"/>
<keyword evidence="1" id="KW-1133">Transmembrane helix</keyword>
<accession>A0AB39HN01</accession>
<feature type="transmembrane region" description="Helical" evidence="1">
    <location>
        <begin position="30"/>
        <end position="47"/>
    </location>
</feature>
<sequence>MKRYLSACLIVISLIIIVIGLRAEVSWGGIASSGIAFILLILALYFTKYISRSNTKD</sequence>
<dbReference type="RefSeq" id="WP_368653999.1">
    <property type="nucleotide sequence ID" value="NZ_CP162599.1"/>
</dbReference>
<keyword evidence="1" id="KW-0812">Transmembrane</keyword>
<reference evidence="2" key="1">
    <citation type="submission" date="2024-07" db="EMBL/GenBank/DDBJ databases">
        <title>Halotolerant mesophilic bacterium Ornithinibacillus sp. 4-3, sp. nov., isolated from soil.</title>
        <authorList>
            <person name="Sidarenka A.V."/>
            <person name="Guliayeva D.E."/>
            <person name="Leanovich S.I."/>
            <person name="Hileuskaya K.S."/>
            <person name="Akhremchuk A.E."/>
            <person name="Sikolenko M.A."/>
            <person name="Valentovich L.N."/>
        </authorList>
    </citation>
    <scope>NUCLEOTIDE SEQUENCE</scope>
    <source>
        <strain evidence="2">4-3</strain>
    </source>
</reference>
<organism evidence="2">
    <name type="scientific">Ornithinibacillus sp. 4-3</name>
    <dbReference type="NCBI Taxonomy" id="3231488"/>
    <lineage>
        <taxon>Bacteria</taxon>
        <taxon>Bacillati</taxon>
        <taxon>Bacillota</taxon>
        <taxon>Bacilli</taxon>
        <taxon>Bacillales</taxon>
        <taxon>Bacillaceae</taxon>
        <taxon>Ornithinibacillus</taxon>
    </lineage>
</organism>
<dbReference type="EMBL" id="CP162599">
    <property type="protein sequence ID" value="XDK33317.1"/>
    <property type="molecule type" value="Genomic_DNA"/>
</dbReference>
<evidence type="ECO:0000313" key="2">
    <source>
        <dbReference type="EMBL" id="XDK33317.1"/>
    </source>
</evidence>
<evidence type="ECO:0000256" key="1">
    <source>
        <dbReference type="SAM" id="Phobius"/>
    </source>
</evidence>